<dbReference type="Proteomes" id="UP000275461">
    <property type="component" value="Unassembled WGS sequence"/>
</dbReference>
<name>A0A498C7G3_9GAMM</name>
<dbReference type="InterPro" id="IPR036584">
    <property type="entry name" value="FliS_sf"/>
</dbReference>
<comment type="similarity">
    <text evidence="2 6">Belongs to the FliS family.</text>
</comment>
<comment type="caution">
    <text evidence="7">The sequence shown here is derived from an EMBL/GenBank/DDBJ whole genome shotgun (WGS) entry which is preliminary data.</text>
</comment>
<dbReference type="NCBIfam" id="TIGR00208">
    <property type="entry name" value="fliS"/>
    <property type="match status" value="1"/>
</dbReference>
<gene>
    <name evidence="7" type="ORF">DFR31_0933</name>
</gene>
<evidence type="ECO:0000256" key="2">
    <source>
        <dbReference type="ARBA" id="ARBA00008787"/>
    </source>
</evidence>
<keyword evidence="7" id="KW-0966">Cell projection</keyword>
<keyword evidence="8" id="KW-1185">Reference proteome</keyword>
<keyword evidence="5" id="KW-0143">Chaperone</keyword>
<dbReference type="SUPFAM" id="SSF101116">
    <property type="entry name" value="Flagellar export chaperone FliS"/>
    <property type="match status" value="1"/>
</dbReference>
<evidence type="ECO:0000256" key="4">
    <source>
        <dbReference type="ARBA" id="ARBA00022795"/>
    </source>
</evidence>
<dbReference type="Pfam" id="PF02561">
    <property type="entry name" value="FliS"/>
    <property type="match status" value="1"/>
</dbReference>
<keyword evidence="7" id="KW-0969">Cilium</keyword>
<dbReference type="CDD" id="cd16098">
    <property type="entry name" value="FliS"/>
    <property type="match status" value="1"/>
</dbReference>
<evidence type="ECO:0000256" key="3">
    <source>
        <dbReference type="ARBA" id="ARBA00022490"/>
    </source>
</evidence>
<keyword evidence="7" id="KW-0282">Flagellum</keyword>
<evidence type="ECO:0000256" key="6">
    <source>
        <dbReference type="PIRNR" id="PIRNR039090"/>
    </source>
</evidence>
<dbReference type="InterPro" id="IPR003713">
    <property type="entry name" value="FliS"/>
</dbReference>
<dbReference type="OrthoDB" id="9792010at2"/>
<sequence length="145" mass="15681">MSYAAMNSGIDQYQQVGAYSGAAYADPHRLIEMLLDGGIDRIAQAKGALLQGDRGTKSQLIGKAIAIIDGLRGGLDQDTGGDLAANLDNLYDYMQRRLVSANARNDEAMLDEVSDLLKQIREAWQAIPKELRDKEAAKRAAANEG</sequence>
<comment type="subcellular location">
    <subcellularLocation>
        <location evidence="1 6">Cytoplasm</location>
        <location evidence="1 6">Cytosol</location>
    </subcellularLocation>
</comment>
<dbReference type="GO" id="GO:0005829">
    <property type="term" value="C:cytosol"/>
    <property type="evidence" value="ECO:0007669"/>
    <property type="project" value="UniProtKB-SubCell"/>
</dbReference>
<protein>
    <recommendedName>
        <fullName evidence="6">Flagellar secretion chaperone FliS</fullName>
    </recommendedName>
</protein>
<proteinExistence type="inferred from homology"/>
<dbReference type="Gene3D" id="1.20.120.340">
    <property type="entry name" value="Flagellar protein FliS"/>
    <property type="match status" value="1"/>
</dbReference>
<dbReference type="GO" id="GO:0044780">
    <property type="term" value="P:bacterial-type flagellum assembly"/>
    <property type="evidence" value="ECO:0007669"/>
    <property type="project" value="InterPro"/>
</dbReference>
<evidence type="ECO:0000256" key="1">
    <source>
        <dbReference type="ARBA" id="ARBA00004514"/>
    </source>
</evidence>
<accession>A0A498C7G3</accession>
<evidence type="ECO:0000256" key="5">
    <source>
        <dbReference type="ARBA" id="ARBA00023186"/>
    </source>
</evidence>
<dbReference type="PIRSF" id="PIRSF039090">
    <property type="entry name" value="Flis"/>
    <property type="match status" value="1"/>
</dbReference>
<dbReference type="PANTHER" id="PTHR34773:SF1">
    <property type="entry name" value="FLAGELLAR SECRETION CHAPERONE FLIS"/>
    <property type="match status" value="1"/>
</dbReference>
<dbReference type="AlphaFoldDB" id="A0A498C7G3"/>
<dbReference type="PANTHER" id="PTHR34773">
    <property type="entry name" value="FLAGELLAR SECRETION CHAPERONE FLIS"/>
    <property type="match status" value="1"/>
</dbReference>
<dbReference type="EMBL" id="RCDA01000001">
    <property type="protein sequence ID" value="RLK51019.1"/>
    <property type="molecule type" value="Genomic_DNA"/>
</dbReference>
<dbReference type="GO" id="GO:0071973">
    <property type="term" value="P:bacterial-type flagellum-dependent cell motility"/>
    <property type="evidence" value="ECO:0007669"/>
    <property type="project" value="TreeGrafter"/>
</dbReference>
<keyword evidence="4 6" id="KW-1005">Bacterial flagellum biogenesis</keyword>
<evidence type="ECO:0000313" key="8">
    <source>
        <dbReference type="Proteomes" id="UP000275461"/>
    </source>
</evidence>
<organism evidence="7 8">
    <name type="scientific">Alkalispirillum mobile</name>
    <dbReference type="NCBI Taxonomy" id="85925"/>
    <lineage>
        <taxon>Bacteria</taxon>
        <taxon>Pseudomonadati</taxon>
        <taxon>Pseudomonadota</taxon>
        <taxon>Gammaproteobacteria</taxon>
        <taxon>Chromatiales</taxon>
        <taxon>Ectothiorhodospiraceae</taxon>
        <taxon>Alkalispirillum</taxon>
    </lineage>
</organism>
<evidence type="ECO:0000313" key="7">
    <source>
        <dbReference type="EMBL" id="RLK51019.1"/>
    </source>
</evidence>
<keyword evidence="3 6" id="KW-0963">Cytoplasm</keyword>
<dbReference type="RefSeq" id="WP_121441460.1">
    <property type="nucleotide sequence ID" value="NZ_RCDA01000001.1"/>
</dbReference>
<reference evidence="7 8" key="1">
    <citation type="submission" date="2018-10" db="EMBL/GenBank/DDBJ databases">
        <title>Genomic Encyclopedia of Type Strains, Phase IV (KMG-IV): sequencing the most valuable type-strain genomes for metagenomic binning, comparative biology and taxonomic classification.</title>
        <authorList>
            <person name="Goeker M."/>
        </authorList>
    </citation>
    <scope>NUCLEOTIDE SEQUENCE [LARGE SCALE GENOMIC DNA]</scope>
    <source>
        <strain evidence="7 8">DSM 12769</strain>
    </source>
</reference>